<proteinExistence type="predicted"/>
<gene>
    <name evidence="3" type="ORF">ACFW88_36275</name>
</gene>
<keyword evidence="4" id="KW-1185">Reference proteome</keyword>
<comment type="caution">
    <text evidence="3">The sequence shown here is derived from an EMBL/GenBank/DDBJ whole genome shotgun (WGS) entry which is preliminary data.</text>
</comment>
<dbReference type="PANTHER" id="PTHR33055:SF3">
    <property type="entry name" value="PUTATIVE TRANSPOSASE FOR IS117-RELATED"/>
    <property type="match status" value="1"/>
</dbReference>
<dbReference type="NCBIfam" id="NF033542">
    <property type="entry name" value="transpos_IS110"/>
    <property type="match status" value="1"/>
</dbReference>
<organism evidence="3 4">
    <name type="scientific">Streptomyces anandii</name>
    <dbReference type="NCBI Taxonomy" id="285454"/>
    <lineage>
        <taxon>Bacteria</taxon>
        <taxon>Bacillati</taxon>
        <taxon>Actinomycetota</taxon>
        <taxon>Actinomycetes</taxon>
        <taxon>Kitasatosporales</taxon>
        <taxon>Streptomycetaceae</taxon>
        <taxon>Streptomyces</taxon>
    </lineage>
</organism>
<dbReference type="Pfam" id="PF01548">
    <property type="entry name" value="DEDD_Tnp_IS110"/>
    <property type="match status" value="1"/>
</dbReference>
<reference evidence="3 4" key="1">
    <citation type="submission" date="2024-09" db="EMBL/GenBank/DDBJ databases">
        <title>The Natural Products Discovery Center: Release of the First 8490 Sequenced Strains for Exploring Actinobacteria Biosynthetic Diversity.</title>
        <authorList>
            <person name="Kalkreuter E."/>
            <person name="Kautsar S.A."/>
            <person name="Yang D."/>
            <person name="Bader C.D."/>
            <person name="Teijaro C.N."/>
            <person name="Fluegel L."/>
            <person name="Davis C.M."/>
            <person name="Simpson J.R."/>
            <person name="Lauterbach L."/>
            <person name="Steele A.D."/>
            <person name="Gui C."/>
            <person name="Meng S."/>
            <person name="Li G."/>
            <person name="Viehrig K."/>
            <person name="Ye F."/>
            <person name="Su P."/>
            <person name="Kiefer A.F."/>
            <person name="Nichols A."/>
            <person name="Cepeda A.J."/>
            <person name="Yan W."/>
            <person name="Fan B."/>
            <person name="Jiang Y."/>
            <person name="Adhikari A."/>
            <person name="Zheng C.-J."/>
            <person name="Schuster L."/>
            <person name="Cowan T.M."/>
            <person name="Smanski M.J."/>
            <person name="Chevrette M.G."/>
            <person name="De Carvalho L.P.S."/>
            <person name="Shen B."/>
        </authorList>
    </citation>
    <scope>NUCLEOTIDE SEQUENCE [LARGE SCALE GENOMIC DNA]</scope>
    <source>
        <strain evidence="3 4">NPDC059500</strain>
    </source>
</reference>
<protein>
    <submittedName>
        <fullName evidence="3">IS110 family transposase</fullName>
    </submittedName>
</protein>
<sequence>MIDIDETGVFLGLDVGKSNHHGHGLTPAGKKVFDKALPNGEPQLRAVFDKLKAKFGTVLVVVDQPASIGALPLTVARDAGCKVAYLPGLAMRRIADLYPGEAKTDARDAAVIADAARTMPHTLRSLELADEITAELTMLVGFDQDLAGEANRTSNRIRGLLTQFHPSLERVLGPRLDHPAITWLLERYGSPAALRKAGRRKLVEVIRPKAPRMATRLVDDVFDALDEQTVIVPGTNTLDVIVPSLAKSLAAVHEQRRALETQIEALLEAHPLSQVLTSMPGIGVRTAAVLLATVGDGSSFPSAAHLASYAGLAPATRSSGTSIHGEHAPRGGNRQLKRAMFLSAFAALHDPASRTYYDRCRARGKTHTQALLRLARHRVSVLFAMLRDGTFYEPRTPQLA</sequence>
<dbReference type="InterPro" id="IPR003346">
    <property type="entry name" value="Transposase_20"/>
</dbReference>
<evidence type="ECO:0000313" key="4">
    <source>
        <dbReference type="Proteomes" id="UP001599756"/>
    </source>
</evidence>
<name>A0ABW6HH18_9ACTN</name>
<dbReference type="Proteomes" id="UP001599756">
    <property type="component" value="Unassembled WGS sequence"/>
</dbReference>
<feature type="domain" description="Transposase IS110-like N-terminal" evidence="1">
    <location>
        <begin position="11"/>
        <end position="166"/>
    </location>
</feature>
<feature type="domain" description="Transposase IS116/IS110/IS902 C-terminal" evidence="2">
    <location>
        <begin position="274"/>
        <end position="357"/>
    </location>
</feature>
<dbReference type="InterPro" id="IPR002525">
    <property type="entry name" value="Transp_IS110-like_N"/>
</dbReference>
<evidence type="ECO:0000259" key="2">
    <source>
        <dbReference type="Pfam" id="PF02371"/>
    </source>
</evidence>
<accession>A0ABW6HH18</accession>
<evidence type="ECO:0000259" key="1">
    <source>
        <dbReference type="Pfam" id="PF01548"/>
    </source>
</evidence>
<evidence type="ECO:0000313" key="3">
    <source>
        <dbReference type="EMBL" id="MFE1755925.1"/>
    </source>
</evidence>
<dbReference type="InterPro" id="IPR047650">
    <property type="entry name" value="Transpos_IS110"/>
</dbReference>
<dbReference type="EMBL" id="JBHYTS010000152">
    <property type="protein sequence ID" value="MFE1755925.1"/>
    <property type="molecule type" value="Genomic_DNA"/>
</dbReference>
<dbReference type="PANTHER" id="PTHR33055">
    <property type="entry name" value="TRANSPOSASE FOR INSERTION SEQUENCE ELEMENT IS1111A"/>
    <property type="match status" value="1"/>
</dbReference>
<dbReference type="RefSeq" id="WP_381115646.1">
    <property type="nucleotide sequence ID" value="NZ_JBHYTS010000152.1"/>
</dbReference>
<dbReference type="Pfam" id="PF02371">
    <property type="entry name" value="Transposase_20"/>
    <property type="match status" value="1"/>
</dbReference>